<dbReference type="EMBL" id="JBJQOH010000004">
    <property type="protein sequence ID" value="KAL3690474.1"/>
    <property type="molecule type" value="Genomic_DNA"/>
</dbReference>
<evidence type="ECO:0000256" key="1">
    <source>
        <dbReference type="SAM" id="MobiDB-lite"/>
    </source>
</evidence>
<proteinExistence type="predicted"/>
<feature type="region of interest" description="Disordered" evidence="1">
    <location>
        <begin position="1"/>
        <end position="93"/>
    </location>
</feature>
<sequence length="511" mass="56892">MDAVQRAALLQTPTNPTRPYVVDPGGTSRLSPRVNDSQNRSSSASPADQRVAASPKHPAASGEADTTSQAGDQFMQDEGSEEENPFDDDNYSMSSIDMEKLTDDTHMQTRRWKATVMKEVSTAYVKIPERPDPQKEKEVVVEHILDFDAQLRIQTRKRRLEDCGVVFCTVDLSPSRDSFIQWIYKEVENKAAVQLVHVKVLAPRHYLVLMGSIEDRDTILAGGPYYMRRRMVYTVPWEPGFDTKKNLAKHLACWLDLLDVDPMLEGGGPNLFASLGKVLRTAGLTDDQDGKFQNIRGCVLLDMTKPLPTVLHVKLNKITKRIPVRYDLIPDACFLCHERGHFALLGEEEDETIPDNARQDAENEQQEGSKDTTRDTTGTPPGNGSNPHHDPTERIDQDGGEGDNLVKIIPDLNASPNAAGGALTPMSRKEKEKARKKEARKKKNEVESIRKERRNPEESTVQTEAEEDSSSNEDGSNAGKFWLTDGGKKPKGQKETMDADIRWSGAAVSAN</sequence>
<keyword evidence="4" id="KW-1185">Reference proteome</keyword>
<gene>
    <name evidence="3" type="ORF">R1sor_016783</name>
</gene>
<feature type="compositionally biased region" description="Basic and acidic residues" evidence="1">
    <location>
        <begin position="357"/>
        <end position="374"/>
    </location>
</feature>
<dbReference type="InterPro" id="IPR025558">
    <property type="entry name" value="DUF4283"/>
</dbReference>
<dbReference type="AlphaFoldDB" id="A0ABD3HJY7"/>
<feature type="compositionally biased region" description="Polar residues" evidence="1">
    <location>
        <begin position="28"/>
        <end position="46"/>
    </location>
</feature>
<organism evidence="3 4">
    <name type="scientific">Riccia sorocarpa</name>
    <dbReference type="NCBI Taxonomy" id="122646"/>
    <lineage>
        <taxon>Eukaryota</taxon>
        <taxon>Viridiplantae</taxon>
        <taxon>Streptophyta</taxon>
        <taxon>Embryophyta</taxon>
        <taxon>Marchantiophyta</taxon>
        <taxon>Marchantiopsida</taxon>
        <taxon>Marchantiidae</taxon>
        <taxon>Marchantiales</taxon>
        <taxon>Ricciaceae</taxon>
        <taxon>Riccia</taxon>
    </lineage>
</organism>
<dbReference type="Proteomes" id="UP001633002">
    <property type="component" value="Unassembled WGS sequence"/>
</dbReference>
<feature type="domain" description="DUF4283" evidence="2">
    <location>
        <begin position="159"/>
        <end position="243"/>
    </location>
</feature>
<reference evidence="3 4" key="1">
    <citation type="submission" date="2024-09" db="EMBL/GenBank/DDBJ databases">
        <title>Chromosome-scale assembly of Riccia sorocarpa.</title>
        <authorList>
            <person name="Paukszto L."/>
        </authorList>
    </citation>
    <scope>NUCLEOTIDE SEQUENCE [LARGE SCALE GENOMIC DNA]</scope>
    <source>
        <strain evidence="3">LP-2024</strain>
        <tissue evidence="3">Aerial parts of the thallus</tissue>
    </source>
</reference>
<protein>
    <recommendedName>
        <fullName evidence="2">DUF4283 domain-containing protein</fullName>
    </recommendedName>
</protein>
<feature type="region of interest" description="Disordered" evidence="1">
    <location>
        <begin position="350"/>
        <end position="511"/>
    </location>
</feature>
<dbReference type="InterPro" id="IPR040256">
    <property type="entry name" value="At4g02000-like"/>
</dbReference>
<feature type="compositionally biased region" description="Basic and acidic residues" evidence="1">
    <location>
        <begin position="486"/>
        <end position="501"/>
    </location>
</feature>
<accession>A0ABD3HJY7</accession>
<feature type="compositionally biased region" description="Acidic residues" evidence="1">
    <location>
        <begin position="78"/>
        <end position="90"/>
    </location>
</feature>
<dbReference type="PANTHER" id="PTHR31286">
    <property type="entry name" value="GLYCINE-RICH CELL WALL STRUCTURAL PROTEIN 1.8-LIKE"/>
    <property type="match status" value="1"/>
</dbReference>
<dbReference type="PANTHER" id="PTHR31286:SF180">
    <property type="entry name" value="OS10G0362600 PROTEIN"/>
    <property type="match status" value="1"/>
</dbReference>
<feature type="compositionally biased region" description="Basic and acidic residues" evidence="1">
    <location>
        <begin position="387"/>
        <end position="397"/>
    </location>
</feature>
<comment type="caution">
    <text evidence="3">The sequence shown here is derived from an EMBL/GenBank/DDBJ whole genome shotgun (WGS) entry which is preliminary data.</text>
</comment>
<evidence type="ECO:0000313" key="4">
    <source>
        <dbReference type="Proteomes" id="UP001633002"/>
    </source>
</evidence>
<feature type="compositionally biased region" description="Basic and acidic residues" evidence="1">
    <location>
        <begin position="444"/>
        <end position="457"/>
    </location>
</feature>
<dbReference type="Pfam" id="PF14111">
    <property type="entry name" value="DUF4283"/>
    <property type="match status" value="1"/>
</dbReference>
<evidence type="ECO:0000259" key="2">
    <source>
        <dbReference type="Pfam" id="PF14111"/>
    </source>
</evidence>
<evidence type="ECO:0000313" key="3">
    <source>
        <dbReference type="EMBL" id="KAL3690474.1"/>
    </source>
</evidence>
<name>A0ABD3HJY7_9MARC</name>